<dbReference type="PROSITE" id="PS50053">
    <property type="entry name" value="UBIQUITIN_2"/>
    <property type="match status" value="1"/>
</dbReference>
<dbReference type="PANTHER" id="PTHR13248">
    <property type="entry name" value="TRANSCRIPTION ELONGATION FACTOR B POLYPEPTIDE 2"/>
    <property type="match status" value="1"/>
</dbReference>
<dbReference type="GO" id="GO:0030891">
    <property type="term" value="C:VCB complex"/>
    <property type="evidence" value="ECO:0007669"/>
    <property type="project" value="InterPro"/>
</dbReference>
<dbReference type="Proteomes" id="UP000440578">
    <property type="component" value="Unassembled WGS sequence"/>
</dbReference>
<feature type="domain" description="Ubiquitin-like" evidence="2">
    <location>
        <begin position="7"/>
        <end position="68"/>
    </location>
</feature>
<sequence>MSANPEAKVYLMIRRKKITVVTDAKKSTSTLELKRMLEKMLKVPPDNQRLMYNEVILEDSDTLESVGITAAGSPLYRPTTLVLVLSQEDGDFEPPEISPFTPVDAPTVLPELTESPRSGSSQPTDNTQSRSPRAGSAR</sequence>
<dbReference type="Pfam" id="PF00240">
    <property type="entry name" value="ubiquitin"/>
    <property type="match status" value="1"/>
</dbReference>
<accession>A0A6A4V3E5</accession>
<proteinExistence type="predicted"/>
<comment type="caution">
    <text evidence="3">The sequence shown here is derived from an EMBL/GenBank/DDBJ whole genome shotgun (WGS) entry which is preliminary data.</text>
</comment>
<feature type="region of interest" description="Disordered" evidence="1">
    <location>
        <begin position="87"/>
        <end position="138"/>
    </location>
</feature>
<dbReference type="SUPFAM" id="SSF54236">
    <property type="entry name" value="Ubiquitin-like"/>
    <property type="match status" value="1"/>
</dbReference>
<gene>
    <name evidence="3" type="primary">ELOB</name>
    <name evidence="3" type="ORF">FJT64_014011</name>
</gene>
<dbReference type="GO" id="GO:0006368">
    <property type="term" value="P:transcription elongation by RNA polymerase II"/>
    <property type="evidence" value="ECO:0007669"/>
    <property type="project" value="InterPro"/>
</dbReference>
<dbReference type="Gene3D" id="3.10.20.90">
    <property type="entry name" value="Phosphatidylinositol 3-kinase Catalytic Subunit, Chain A, domain 1"/>
    <property type="match status" value="1"/>
</dbReference>
<dbReference type="InterPro" id="IPR000626">
    <property type="entry name" value="Ubiquitin-like_dom"/>
</dbReference>
<name>A0A6A4V3E5_AMPAM</name>
<evidence type="ECO:0000313" key="3">
    <source>
        <dbReference type="EMBL" id="KAF0287629.1"/>
    </source>
</evidence>
<dbReference type="GO" id="GO:0070449">
    <property type="term" value="C:elongin complex"/>
    <property type="evidence" value="ECO:0007669"/>
    <property type="project" value="InterPro"/>
</dbReference>
<dbReference type="InterPro" id="IPR029071">
    <property type="entry name" value="Ubiquitin-like_domsf"/>
</dbReference>
<reference evidence="3 4" key="1">
    <citation type="submission" date="2019-07" db="EMBL/GenBank/DDBJ databases">
        <title>Draft genome assembly of a fouling barnacle, Amphibalanus amphitrite (Darwin, 1854): The first reference genome for Thecostraca.</title>
        <authorList>
            <person name="Kim W."/>
        </authorList>
    </citation>
    <scope>NUCLEOTIDE SEQUENCE [LARGE SCALE GENOMIC DNA]</scope>
    <source>
        <strain evidence="3">SNU_AA5</strain>
        <tissue evidence="3">Soma without cirri and trophi</tissue>
    </source>
</reference>
<feature type="compositionally biased region" description="Polar residues" evidence="1">
    <location>
        <begin position="115"/>
        <end position="131"/>
    </location>
</feature>
<keyword evidence="4" id="KW-1185">Reference proteome</keyword>
<dbReference type="OrthoDB" id="7537057at2759"/>
<dbReference type="AlphaFoldDB" id="A0A6A4V3E5"/>
<evidence type="ECO:0000259" key="2">
    <source>
        <dbReference type="PROSITE" id="PS50053"/>
    </source>
</evidence>
<organism evidence="3 4">
    <name type="scientific">Amphibalanus amphitrite</name>
    <name type="common">Striped barnacle</name>
    <name type="synonym">Balanus amphitrite</name>
    <dbReference type="NCBI Taxonomy" id="1232801"/>
    <lineage>
        <taxon>Eukaryota</taxon>
        <taxon>Metazoa</taxon>
        <taxon>Ecdysozoa</taxon>
        <taxon>Arthropoda</taxon>
        <taxon>Crustacea</taxon>
        <taxon>Multicrustacea</taxon>
        <taxon>Cirripedia</taxon>
        <taxon>Thoracica</taxon>
        <taxon>Thoracicalcarea</taxon>
        <taxon>Balanomorpha</taxon>
        <taxon>Balanoidea</taxon>
        <taxon>Balanidae</taxon>
        <taxon>Amphibalaninae</taxon>
        <taxon>Amphibalanus</taxon>
    </lineage>
</organism>
<evidence type="ECO:0000313" key="4">
    <source>
        <dbReference type="Proteomes" id="UP000440578"/>
    </source>
</evidence>
<dbReference type="InterPro" id="IPR039049">
    <property type="entry name" value="ELOB"/>
</dbReference>
<dbReference type="EMBL" id="VIIS01002179">
    <property type="protein sequence ID" value="KAF0287629.1"/>
    <property type="molecule type" value="Genomic_DNA"/>
</dbReference>
<evidence type="ECO:0000256" key="1">
    <source>
        <dbReference type="SAM" id="MobiDB-lite"/>
    </source>
</evidence>
<protein>
    <submittedName>
        <fullName evidence="3">Elongin-B</fullName>
    </submittedName>
</protein>
<dbReference type="PANTHER" id="PTHR13248:SF4">
    <property type="entry name" value="ELONGIN B"/>
    <property type="match status" value="1"/>
</dbReference>
<dbReference type="SMART" id="SM00213">
    <property type="entry name" value="UBQ"/>
    <property type="match status" value="1"/>
</dbReference>